<evidence type="ECO:0000256" key="1">
    <source>
        <dbReference type="ARBA" id="ARBA00022729"/>
    </source>
</evidence>
<dbReference type="InterPro" id="IPR006059">
    <property type="entry name" value="SBP"/>
</dbReference>
<dbReference type="Pfam" id="PF01547">
    <property type="entry name" value="SBP_bac_1"/>
    <property type="match status" value="1"/>
</dbReference>
<dbReference type="Proteomes" id="UP000617355">
    <property type="component" value="Unassembled WGS sequence"/>
</dbReference>
<dbReference type="EMBL" id="BMGI01000001">
    <property type="protein sequence ID" value="GGD24840.1"/>
    <property type="molecule type" value="Genomic_DNA"/>
</dbReference>
<protein>
    <submittedName>
        <fullName evidence="2">Iron transporter</fullName>
    </submittedName>
</protein>
<dbReference type="CDD" id="cd13518">
    <property type="entry name" value="PBP2_Fe3_thiamine_like"/>
    <property type="match status" value="1"/>
</dbReference>
<proteinExistence type="predicted"/>
<gene>
    <name evidence="2" type="ORF">GCM10011358_06630</name>
</gene>
<dbReference type="Gene3D" id="3.40.190.10">
    <property type="entry name" value="Periplasmic binding protein-like II"/>
    <property type="match status" value="2"/>
</dbReference>
<evidence type="ECO:0000313" key="3">
    <source>
        <dbReference type="Proteomes" id="UP000617355"/>
    </source>
</evidence>
<dbReference type="PANTHER" id="PTHR30006">
    <property type="entry name" value="THIAMINE-BINDING PERIPLASMIC PROTEIN-RELATED"/>
    <property type="match status" value="1"/>
</dbReference>
<accession>A0ABQ1QH10</accession>
<organism evidence="2 3">
    <name type="scientific">Sinisalibacter lacisalsi</name>
    <dbReference type="NCBI Taxonomy" id="1526570"/>
    <lineage>
        <taxon>Bacteria</taxon>
        <taxon>Pseudomonadati</taxon>
        <taxon>Pseudomonadota</taxon>
        <taxon>Alphaproteobacteria</taxon>
        <taxon>Rhodobacterales</taxon>
        <taxon>Roseobacteraceae</taxon>
        <taxon>Sinisalibacter</taxon>
    </lineage>
</organism>
<keyword evidence="3" id="KW-1185">Reference proteome</keyword>
<comment type="caution">
    <text evidence="2">The sequence shown here is derived from an EMBL/GenBank/DDBJ whole genome shotgun (WGS) entry which is preliminary data.</text>
</comment>
<evidence type="ECO:0000313" key="2">
    <source>
        <dbReference type="EMBL" id="GGD24840.1"/>
    </source>
</evidence>
<keyword evidence="1" id="KW-0732">Signal</keyword>
<name>A0ABQ1QH10_9RHOB</name>
<reference evidence="3" key="1">
    <citation type="journal article" date="2019" name="Int. J. Syst. Evol. Microbiol.">
        <title>The Global Catalogue of Microorganisms (GCM) 10K type strain sequencing project: providing services to taxonomists for standard genome sequencing and annotation.</title>
        <authorList>
            <consortium name="The Broad Institute Genomics Platform"/>
            <consortium name="The Broad Institute Genome Sequencing Center for Infectious Disease"/>
            <person name="Wu L."/>
            <person name="Ma J."/>
        </authorList>
    </citation>
    <scope>NUCLEOTIDE SEQUENCE [LARGE SCALE GENOMIC DNA]</scope>
    <source>
        <strain evidence="3">CGMCC 1.12922</strain>
    </source>
</reference>
<sequence>MRYVLWILAMLLVGAGVFATFRQGDTPREVTIYTSVDQVYSEPILRAFEAETGIRVNALYDAEAAKTVGLVNRLIAEKGAPLADVFWNGEFWQTLALQEEGVLAPYASPAAEGLPALFVDPDAFWAAFGGRARVLFVNTDRMAEEDWPRSIFDLPGRADEISFANPLFGSTATHAAALAAALGPDEALGFFEALKSGGARVVDGNAVVRDMVAAGRVPMGLTDTDDACVSIKKGAPVAVVFLDQEEGGLGTLVVPNTVALIAGGPHPEEARLLADYLLSPDTEAKLIESGWVQIPSRPGIAEGKCFGKLTVRGMQPGVAAIRDAGAGISDAMREMFQD</sequence>
<dbReference type="RefSeq" id="WP_188526173.1">
    <property type="nucleotide sequence ID" value="NZ_BMGI01000001.1"/>
</dbReference>
<dbReference type="SUPFAM" id="SSF53850">
    <property type="entry name" value="Periplasmic binding protein-like II"/>
    <property type="match status" value="1"/>
</dbReference>
<dbReference type="PANTHER" id="PTHR30006:SF24">
    <property type="entry name" value="SLL0237 PROTEIN"/>
    <property type="match status" value="1"/>
</dbReference>